<dbReference type="KEGG" id="vg:77937046"/>
<dbReference type="RefSeq" id="YP_010661036.1">
    <property type="nucleotide sequence ID" value="NC_070882.1"/>
</dbReference>
<evidence type="ECO:0000313" key="1">
    <source>
        <dbReference type="EMBL" id="QEM42025.1"/>
    </source>
</evidence>
<sequence>MDQEFHRLRRNELYILEHDAISMALFRFILDKVTPEKLPYILNNITGPDNHSVDVRIDWKSEAPERFIVHITATRDKETSWIEYEFDIDCMNHLTIFKKYRQGSRSEGWMRSLLHEVLRYVAQNCDALKA</sequence>
<keyword evidence="2" id="KW-1185">Reference proteome</keyword>
<name>A0A5C1K7Z8_9CAUD</name>
<dbReference type="EMBL" id="MN103543">
    <property type="protein sequence ID" value="QEM42025.1"/>
    <property type="molecule type" value="Genomic_DNA"/>
</dbReference>
<dbReference type="Proteomes" id="UP000322144">
    <property type="component" value="Segment"/>
</dbReference>
<protein>
    <submittedName>
        <fullName evidence="1">Uncharacterized protein</fullName>
    </submittedName>
</protein>
<proteinExistence type="predicted"/>
<accession>A0A5C1K7Z8</accession>
<reference evidence="1 2" key="1">
    <citation type="submission" date="2019-06" db="EMBL/GenBank/DDBJ databases">
        <title>A distant relative of Phikzvirus genus phages from a therapeutic phage collection.</title>
        <authorList>
            <person name="Hejnowicz M.S."/>
            <person name="Dabrowski K."/>
            <person name="Gawor J."/>
            <person name="Weber-Dabrowska B."/>
            <person name="Gromadka R."/>
            <person name="Lobocka M.B."/>
        </authorList>
    </citation>
    <scope>NUCLEOTIDE SEQUENCE [LARGE SCALE GENOMIC DNA]</scope>
</reference>
<dbReference type="GeneID" id="77937046"/>
<evidence type="ECO:0000313" key="2">
    <source>
        <dbReference type="Proteomes" id="UP000322144"/>
    </source>
</evidence>
<organism evidence="1 2">
    <name type="scientific">Pseudomonas phage vB_PaeM_PS119XW</name>
    <dbReference type="NCBI Taxonomy" id="2601632"/>
    <lineage>
        <taxon>Viruses</taxon>
        <taxon>Duplodnaviria</taxon>
        <taxon>Heunggongvirae</taxon>
        <taxon>Uroviricota</taxon>
        <taxon>Caudoviricetes</taxon>
        <taxon>Chimalliviridae</taxon>
        <taxon>Pawinskivirus</taxon>
        <taxon>Pawinskivirus PS119XW</taxon>
    </lineage>
</organism>